<dbReference type="STRING" id="426702.SAMN04488099_11715"/>
<sequence length="76" mass="9324">MGLFRKKHQLKNQYDDKLIALINKQKKLYQADKQLEELMIKDHPEWEAQLKLQKAKYFYLFKEARIRHVRGNHLSK</sequence>
<accession>A0A1H7P2Q8</accession>
<reference evidence="2" key="1">
    <citation type="submission" date="2016-10" db="EMBL/GenBank/DDBJ databases">
        <authorList>
            <person name="Varghese N."/>
            <person name="Submissions S."/>
        </authorList>
    </citation>
    <scope>NUCLEOTIDE SEQUENCE [LARGE SCALE GENOMIC DNA]</scope>
    <source>
        <strain evidence="2">DSM 19183</strain>
    </source>
</reference>
<gene>
    <name evidence="1" type="ORF">SAMN04488099_11715</name>
</gene>
<dbReference type="EMBL" id="FNZU01000017">
    <property type="protein sequence ID" value="SEL29869.1"/>
    <property type="molecule type" value="Genomic_DNA"/>
</dbReference>
<dbReference type="Pfam" id="PF10704">
    <property type="entry name" value="DUF2508"/>
    <property type="match status" value="1"/>
</dbReference>
<dbReference type="OrthoDB" id="2167041at2"/>
<evidence type="ECO:0000313" key="2">
    <source>
        <dbReference type="Proteomes" id="UP000199081"/>
    </source>
</evidence>
<dbReference type="InterPro" id="IPR019644">
    <property type="entry name" value="DUF2508"/>
</dbReference>
<dbReference type="RefSeq" id="WP_091482797.1">
    <property type="nucleotide sequence ID" value="NZ_FNZU01000017.1"/>
</dbReference>
<keyword evidence="2" id="KW-1185">Reference proteome</keyword>
<dbReference type="AlphaFoldDB" id="A0A1H7P2Q8"/>
<organism evidence="1 2">
    <name type="scientific">Alkalibacterium pelagium</name>
    <dbReference type="NCBI Taxonomy" id="426702"/>
    <lineage>
        <taxon>Bacteria</taxon>
        <taxon>Bacillati</taxon>
        <taxon>Bacillota</taxon>
        <taxon>Bacilli</taxon>
        <taxon>Lactobacillales</taxon>
        <taxon>Carnobacteriaceae</taxon>
        <taxon>Alkalibacterium</taxon>
    </lineage>
</organism>
<proteinExistence type="predicted"/>
<evidence type="ECO:0000313" key="1">
    <source>
        <dbReference type="EMBL" id="SEL29869.1"/>
    </source>
</evidence>
<protein>
    <recommendedName>
        <fullName evidence="3">DUF2508 domain-containing protein</fullName>
    </recommendedName>
</protein>
<name>A0A1H7P2Q8_9LACT</name>
<dbReference type="Proteomes" id="UP000199081">
    <property type="component" value="Unassembled WGS sequence"/>
</dbReference>
<evidence type="ECO:0008006" key="3">
    <source>
        <dbReference type="Google" id="ProtNLM"/>
    </source>
</evidence>